<comment type="caution">
    <text evidence="1">The sequence shown here is derived from an EMBL/GenBank/DDBJ whole genome shotgun (WGS) entry which is preliminary data.</text>
</comment>
<accession>A0A2T4MLK9</accession>
<evidence type="ECO:0000313" key="1">
    <source>
        <dbReference type="EMBL" id="NJI02102.1"/>
    </source>
</evidence>
<dbReference type="GeneID" id="57690817"/>
<organism evidence="1 2">
    <name type="scientific">Staphylococcus agnetis</name>
    <dbReference type="NCBI Taxonomy" id="985762"/>
    <lineage>
        <taxon>Bacteria</taxon>
        <taxon>Bacillati</taxon>
        <taxon>Bacillota</taxon>
        <taxon>Bacilli</taxon>
        <taxon>Bacillales</taxon>
        <taxon>Staphylococcaceae</taxon>
        <taxon>Staphylococcus</taxon>
    </lineage>
</organism>
<name>A0A2T4MLK9_9STAP</name>
<gene>
    <name evidence="1" type="ORF">GLV84_04415</name>
</gene>
<protein>
    <submittedName>
        <fullName evidence="1">DUF2922 family protein</fullName>
    </submittedName>
</protein>
<reference evidence="1" key="1">
    <citation type="submission" date="2019-11" db="EMBL/GenBank/DDBJ databases">
        <title>Whole genome comparisons of Staphylococcus agnetis isolates from cattle and chickens.</title>
        <authorList>
            <person name="Rhoads D."/>
            <person name="Shwani A."/>
            <person name="Adkins P."/>
            <person name="Calcutt M."/>
            <person name="Middleton J."/>
        </authorList>
    </citation>
    <scope>NUCLEOTIDE SEQUENCE</scope>
    <source>
        <strain evidence="1">1387</strain>
    </source>
</reference>
<dbReference type="InterPro" id="IPR021321">
    <property type="entry name" value="DUF2922"/>
</dbReference>
<dbReference type="AlphaFoldDB" id="A0A2T4MLK9"/>
<evidence type="ECO:0000313" key="2">
    <source>
        <dbReference type="Proteomes" id="UP000646308"/>
    </source>
</evidence>
<dbReference type="EMBL" id="WMFL01000058">
    <property type="protein sequence ID" value="NJI02102.1"/>
    <property type="molecule type" value="Genomic_DNA"/>
</dbReference>
<proteinExistence type="predicted"/>
<dbReference type="RefSeq" id="WP_107368296.1">
    <property type="nucleotide sequence ID" value="NZ_CP031266.1"/>
</dbReference>
<dbReference type="Proteomes" id="UP000646308">
    <property type="component" value="Unassembled WGS sequence"/>
</dbReference>
<dbReference type="Pfam" id="PF11148">
    <property type="entry name" value="DUF2922"/>
    <property type="match status" value="1"/>
</dbReference>
<sequence>MNTKTLEITFENTLQKPFKFQLPKLATTITRELVEIQADKIVKLNILNNNGTPITKVKSAQLIDRNITVLF</sequence>